<dbReference type="HAMAP" id="MF_00267">
    <property type="entry name" value="MinC"/>
    <property type="match status" value="1"/>
</dbReference>
<evidence type="ECO:0000256" key="4">
    <source>
        <dbReference type="ARBA" id="ARBA00023306"/>
    </source>
</evidence>
<dbReference type="Gene3D" id="2.160.20.70">
    <property type="match status" value="1"/>
</dbReference>
<dbReference type="AlphaFoldDB" id="A0AA41YSF2"/>
<evidence type="ECO:0000256" key="6">
    <source>
        <dbReference type="HAMAP-Rule" id="MF_00267"/>
    </source>
</evidence>
<sequence>MALVLTPEPPTDQWLEELDRLLARSPAYFVNRPVVVDVSALPQKRPDLMGIVNELQARKIRVMALEGTETAILGADARGLPPIIADGRPSMPIEPPGKNEDTPPPSQPVPRPATSMVIERPVRSGQSIYCPDGDVTVLGSVASGAEIVAGGSIHVYGALRGRALAGWGNRSGRIFCQSLDAELLAVDGLYKTADEIDVGLRGRPIQAWTSGDTLMVEALA</sequence>
<comment type="subunit">
    <text evidence="6">Interacts with MinD and FtsZ.</text>
</comment>
<keyword evidence="10" id="KW-1185">Reference proteome</keyword>
<keyword evidence="2 6" id="KW-0132">Cell division</keyword>
<dbReference type="PANTHER" id="PTHR34108">
    <property type="entry name" value="SEPTUM SITE-DETERMINING PROTEIN MINC"/>
    <property type="match status" value="1"/>
</dbReference>
<evidence type="ECO:0000256" key="5">
    <source>
        <dbReference type="ARBA" id="ARBA00025606"/>
    </source>
</evidence>
<evidence type="ECO:0000313" key="10">
    <source>
        <dbReference type="Proteomes" id="UP001165667"/>
    </source>
</evidence>
<dbReference type="NCBIfam" id="TIGR01222">
    <property type="entry name" value="minC"/>
    <property type="match status" value="1"/>
</dbReference>
<protein>
    <recommendedName>
        <fullName evidence="6">Probable septum site-determining protein MinC</fullName>
    </recommendedName>
</protein>
<evidence type="ECO:0000313" key="9">
    <source>
        <dbReference type="EMBL" id="MCW6507724.1"/>
    </source>
</evidence>
<evidence type="ECO:0000259" key="8">
    <source>
        <dbReference type="Pfam" id="PF03775"/>
    </source>
</evidence>
<evidence type="ECO:0000256" key="2">
    <source>
        <dbReference type="ARBA" id="ARBA00022618"/>
    </source>
</evidence>
<comment type="similarity">
    <text evidence="1 6">Belongs to the MinC family.</text>
</comment>
<evidence type="ECO:0000256" key="3">
    <source>
        <dbReference type="ARBA" id="ARBA00023210"/>
    </source>
</evidence>
<dbReference type="EMBL" id="JAMOIM010000003">
    <property type="protein sequence ID" value="MCW6507724.1"/>
    <property type="molecule type" value="Genomic_DNA"/>
</dbReference>
<feature type="region of interest" description="Disordered" evidence="7">
    <location>
        <begin position="84"/>
        <end position="113"/>
    </location>
</feature>
<evidence type="ECO:0000256" key="1">
    <source>
        <dbReference type="ARBA" id="ARBA00006291"/>
    </source>
</evidence>
<reference evidence="9" key="1">
    <citation type="submission" date="2022-05" db="EMBL/GenBank/DDBJ databases">
        <authorList>
            <person name="Pankratov T."/>
        </authorList>
    </citation>
    <scope>NUCLEOTIDE SEQUENCE</scope>
    <source>
        <strain evidence="9">BP6-180914</strain>
    </source>
</reference>
<keyword evidence="3 6" id="KW-0717">Septation</keyword>
<dbReference type="GO" id="GO:1901891">
    <property type="term" value="P:regulation of cell septum assembly"/>
    <property type="evidence" value="ECO:0007669"/>
    <property type="project" value="InterPro"/>
</dbReference>
<dbReference type="Proteomes" id="UP001165667">
    <property type="component" value="Unassembled WGS sequence"/>
</dbReference>
<dbReference type="GO" id="GO:0000917">
    <property type="term" value="P:division septum assembly"/>
    <property type="evidence" value="ECO:0007669"/>
    <property type="project" value="UniProtKB-KW"/>
</dbReference>
<name>A0AA41YSF2_9HYPH</name>
<dbReference type="PANTHER" id="PTHR34108:SF1">
    <property type="entry name" value="SEPTUM SITE-DETERMINING PROTEIN MINC"/>
    <property type="match status" value="1"/>
</dbReference>
<dbReference type="Pfam" id="PF03775">
    <property type="entry name" value="MinC_C"/>
    <property type="match status" value="1"/>
</dbReference>
<comment type="function">
    <text evidence="5 6">Cell division inhibitor that blocks the formation of polar Z ring septums. Rapidly oscillates between the poles of the cell to destabilize FtsZ filaments that have formed before they mature into polar Z rings. Prevents FtsZ polymerization.</text>
</comment>
<dbReference type="SUPFAM" id="SSF63848">
    <property type="entry name" value="Cell-division inhibitor MinC, C-terminal domain"/>
    <property type="match status" value="1"/>
</dbReference>
<dbReference type="InterPro" id="IPR016098">
    <property type="entry name" value="CAP/MinC_C"/>
</dbReference>
<organism evidence="9 10">
    <name type="scientific">Lichenifustis flavocetrariae</name>
    <dbReference type="NCBI Taxonomy" id="2949735"/>
    <lineage>
        <taxon>Bacteria</taxon>
        <taxon>Pseudomonadati</taxon>
        <taxon>Pseudomonadota</taxon>
        <taxon>Alphaproteobacteria</taxon>
        <taxon>Hyphomicrobiales</taxon>
        <taxon>Lichenihabitantaceae</taxon>
        <taxon>Lichenifustis</taxon>
    </lineage>
</organism>
<dbReference type="InterPro" id="IPR005526">
    <property type="entry name" value="Septum_form_inhib_MinC_C"/>
</dbReference>
<dbReference type="Gene3D" id="3.30.70.260">
    <property type="match status" value="1"/>
</dbReference>
<keyword evidence="4 6" id="KW-0131">Cell cycle</keyword>
<gene>
    <name evidence="6 9" type="primary">minC</name>
    <name evidence="9" type="ORF">M8523_06765</name>
</gene>
<accession>A0AA41YSF2</accession>
<dbReference type="InterPro" id="IPR013033">
    <property type="entry name" value="MinC"/>
</dbReference>
<dbReference type="InterPro" id="IPR036145">
    <property type="entry name" value="MinC_C_sf"/>
</dbReference>
<evidence type="ECO:0000256" key="7">
    <source>
        <dbReference type="SAM" id="MobiDB-lite"/>
    </source>
</evidence>
<dbReference type="GO" id="GO:0000902">
    <property type="term" value="P:cell morphogenesis"/>
    <property type="evidence" value="ECO:0007669"/>
    <property type="project" value="InterPro"/>
</dbReference>
<proteinExistence type="inferred from homology"/>
<feature type="compositionally biased region" description="Pro residues" evidence="7">
    <location>
        <begin position="102"/>
        <end position="111"/>
    </location>
</feature>
<comment type="caution">
    <text evidence="9">The sequence shown here is derived from an EMBL/GenBank/DDBJ whole genome shotgun (WGS) entry which is preliminary data.</text>
</comment>
<feature type="domain" description="Septum formation inhibitor MinC C-terminal" evidence="8">
    <location>
        <begin position="117"/>
        <end position="217"/>
    </location>
</feature>